<proteinExistence type="predicted"/>
<dbReference type="STRING" id="113653.GAH_01629"/>
<dbReference type="GeneID" id="24804197"/>
<sequence length="63" mass="7493">MEISGARALRCDVCGKIVKEPMFVKTCCNNKPRAFCSRQCYDRWKREWLRNQEQLKTRGRALL</sequence>
<keyword evidence="2" id="KW-1185">Reference proteome</keyword>
<evidence type="ECO:0000313" key="1">
    <source>
        <dbReference type="EMBL" id="AKG91084.1"/>
    </source>
</evidence>
<dbReference type="AlphaFoldDB" id="A0A0F7IDU4"/>
<protein>
    <recommendedName>
        <fullName evidence="3">TRASH domain-containing protein</fullName>
    </recommendedName>
</protein>
<gene>
    <name evidence="1" type="ORF">GAH_01629</name>
</gene>
<evidence type="ECO:0000313" key="2">
    <source>
        <dbReference type="Proteomes" id="UP000034723"/>
    </source>
</evidence>
<dbReference type="KEGG" id="gah:GAH_01629"/>
<name>A0A0F7IDU4_9EURY</name>
<evidence type="ECO:0008006" key="3">
    <source>
        <dbReference type="Google" id="ProtNLM"/>
    </source>
</evidence>
<reference evidence="1 2" key="1">
    <citation type="submission" date="2015-04" db="EMBL/GenBank/DDBJ databases">
        <title>The complete genome sequence of the hyperthermophilic, obligate iron-reducing archaeon Geoglobus ahangari strain 234T.</title>
        <authorList>
            <person name="Manzella M.P."/>
            <person name="Holmes D.E."/>
            <person name="Rocheleau J.M."/>
            <person name="Chung A."/>
            <person name="Reguera G."/>
            <person name="Kashefi K."/>
        </authorList>
    </citation>
    <scope>NUCLEOTIDE SEQUENCE [LARGE SCALE GENOMIC DNA]</scope>
    <source>
        <strain evidence="1 2">234</strain>
    </source>
</reference>
<dbReference type="Proteomes" id="UP000034723">
    <property type="component" value="Chromosome"/>
</dbReference>
<dbReference type="RefSeq" id="WP_245604112.1">
    <property type="nucleotide sequence ID" value="NZ_CP011267.1"/>
</dbReference>
<dbReference type="InParanoid" id="A0A0F7IDU4"/>
<organism evidence="1 2">
    <name type="scientific">Geoglobus ahangari</name>
    <dbReference type="NCBI Taxonomy" id="113653"/>
    <lineage>
        <taxon>Archaea</taxon>
        <taxon>Methanobacteriati</taxon>
        <taxon>Methanobacteriota</taxon>
        <taxon>Archaeoglobi</taxon>
        <taxon>Archaeoglobales</taxon>
        <taxon>Archaeoglobaceae</taxon>
        <taxon>Geoglobus</taxon>
    </lineage>
</organism>
<accession>A0A0F7IDU4</accession>
<dbReference type="EMBL" id="CP011267">
    <property type="protein sequence ID" value="AKG91084.1"/>
    <property type="molecule type" value="Genomic_DNA"/>
</dbReference>
<dbReference type="HOGENOM" id="CLU_200891_0_0_2"/>